<reference evidence="1 2" key="1">
    <citation type="journal article" date="2021" name="Elife">
        <title>Chloroplast acquisition without the gene transfer in kleptoplastic sea slugs, Plakobranchus ocellatus.</title>
        <authorList>
            <person name="Maeda T."/>
            <person name="Takahashi S."/>
            <person name="Yoshida T."/>
            <person name="Shimamura S."/>
            <person name="Takaki Y."/>
            <person name="Nagai Y."/>
            <person name="Toyoda A."/>
            <person name="Suzuki Y."/>
            <person name="Arimoto A."/>
            <person name="Ishii H."/>
            <person name="Satoh N."/>
            <person name="Nishiyama T."/>
            <person name="Hasebe M."/>
            <person name="Maruyama T."/>
            <person name="Minagawa J."/>
            <person name="Obokata J."/>
            <person name="Shigenobu S."/>
        </authorList>
    </citation>
    <scope>NUCLEOTIDE SEQUENCE [LARGE SCALE GENOMIC DNA]</scope>
</reference>
<proteinExistence type="predicted"/>
<evidence type="ECO:0000313" key="2">
    <source>
        <dbReference type="Proteomes" id="UP000735302"/>
    </source>
</evidence>
<name>A0AAV4BVM5_9GAST</name>
<dbReference type="EMBL" id="BLXT01005511">
    <property type="protein sequence ID" value="GFO23382.1"/>
    <property type="molecule type" value="Genomic_DNA"/>
</dbReference>
<evidence type="ECO:0000313" key="1">
    <source>
        <dbReference type="EMBL" id="GFO23382.1"/>
    </source>
</evidence>
<accession>A0AAV4BVM5</accession>
<dbReference type="AlphaFoldDB" id="A0AAV4BVM5"/>
<keyword evidence="2" id="KW-1185">Reference proteome</keyword>
<comment type="caution">
    <text evidence="1">The sequence shown here is derived from an EMBL/GenBank/DDBJ whole genome shotgun (WGS) entry which is preliminary data.</text>
</comment>
<organism evidence="1 2">
    <name type="scientific">Plakobranchus ocellatus</name>
    <dbReference type="NCBI Taxonomy" id="259542"/>
    <lineage>
        <taxon>Eukaryota</taxon>
        <taxon>Metazoa</taxon>
        <taxon>Spiralia</taxon>
        <taxon>Lophotrochozoa</taxon>
        <taxon>Mollusca</taxon>
        <taxon>Gastropoda</taxon>
        <taxon>Heterobranchia</taxon>
        <taxon>Euthyneura</taxon>
        <taxon>Panpulmonata</taxon>
        <taxon>Sacoglossa</taxon>
        <taxon>Placobranchoidea</taxon>
        <taxon>Plakobranchidae</taxon>
        <taxon>Plakobranchus</taxon>
    </lineage>
</organism>
<dbReference type="Proteomes" id="UP000735302">
    <property type="component" value="Unassembled WGS sequence"/>
</dbReference>
<protein>
    <submittedName>
        <fullName evidence="1">Uncharacterized protein</fullName>
    </submittedName>
</protein>
<sequence>MPIKFSSSQFYLSISNVPPCDALRQGCLRRSQPHRKMAVVEIADFASDDDDDCEEEEAEDEENFVITCFGC</sequence>
<gene>
    <name evidence="1" type="ORF">PoB_004988700</name>
</gene>